<keyword evidence="1 4" id="KW-0489">Methyltransferase</keyword>
<dbReference type="Proteomes" id="UP001271769">
    <property type="component" value="Unassembled WGS sequence"/>
</dbReference>
<dbReference type="GO" id="GO:0032259">
    <property type="term" value="P:methylation"/>
    <property type="evidence" value="ECO:0007669"/>
    <property type="project" value="UniProtKB-KW"/>
</dbReference>
<dbReference type="RefSeq" id="WP_320502829.1">
    <property type="nucleotide sequence ID" value="NZ_JAXCLX010000004.1"/>
</dbReference>
<protein>
    <submittedName>
        <fullName evidence="4">Methyltransferase domain-containing protein</fullName>
    </submittedName>
</protein>
<evidence type="ECO:0000259" key="3">
    <source>
        <dbReference type="Pfam" id="PF13649"/>
    </source>
</evidence>
<feature type="domain" description="Methyltransferase" evidence="3">
    <location>
        <begin position="53"/>
        <end position="148"/>
    </location>
</feature>
<dbReference type="GO" id="GO:0008168">
    <property type="term" value="F:methyltransferase activity"/>
    <property type="evidence" value="ECO:0007669"/>
    <property type="project" value="UniProtKB-KW"/>
</dbReference>
<dbReference type="PANTHER" id="PTHR43861:SF1">
    <property type="entry name" value="TRANS-ACONITATE 2-METHYLTRANSFERASE"/>
    <property type="match status" value="1"/>
</dbReference>
<keyword evidence="5" id="KW-1185">Reference proteome</keyword>
<accession>A0ABU5E4K4</accession>
<evidence type="ECO:0000313" key="5">
    <source>
        <dbReference type="Proteomes" id="UP001271769"/>
    </source>
</evidence>
<dbReference type="InterPro" id="IPR041698">
    <property type="entry name" value="Methyltransf_25"/>
</dbReference>
<evidence type="ECO:0000256" key="1">
    <source>
        <dbReference type="ARBA" id="ARBA00022603"/>
    </source>
</evidence>
<reference evidence="4 5" key="1">
    <citation type="journal article" date="2013" name="Antonie Van Leeuwenhoek">
        <title>Dongia rigui sp. nov., isolated from freshwater of a large wetland in Korea.</title>
        <authorList>
            <person name="Baik K.S."/>
            <person name="Hwang Y.M."/>
            <person name="Choi J.S."/>
            <person name="Kwon J."/>
            <person name="Seong C.N."/>
        </authorList>
    </citation>
    <scope>NUCLEOTIDE SEQUENCE [LARGE SCALE GENOMIC DNA]</scope>
    <source>
        <strain evidence="4 5">04SU4-P</strain>
    </source>
</reference>
<evidence type="ECO:0000313" key="4">
    <source>
        <dbReference type="EMBL" id="MDY0874362.1"/>
    </source>
</evidence>
<evidence type="ECO:0000256" key="2">
    <source>
        <dbReference type="ARBA" id="ARBA00022679"/>
    </source>
</evidence>
<name>A0ABU5E4K4_9PROT</name>
<dbReference type="Pfam" id="PF13649">
    <property type="entry name" value="Methyltransf_25"/>
    <property type="match status" value="1"/>
</dbReference>
<keyword evidence="2" id="KW-0808">Transferase</keyword>
<dbReference type="SUPFAM" id="SSF53335">
    <property type="entry name" value="S-adenosyl-L-methionine-dependent methyltransferases"/>
    <property type="match status" value="1"/>
</dbReference>
<dbReference type="InterPro" id="IPR029063">
    <property type="entry name" value="SAM-dependent_MTases_sf"/>
</dbReference>
<comment type="caution">
    <text evidence="4">The sequence shown here is derived from an EMBL/GenBank/DDBJ whole genome shotgun (WGS) entry which is preliminary data.</text>
</comment>
<organism evidence="4 5">
    <name type="scientific">Dongia rigui</name>
    <dbReference type="NCBI Taxonomy" id="940149"/>
    <lineage>
        <taxon>Bacteria</taxon>
        <taxon>Pseudomonadati</taxon>
        <taxon>Pseudomonadota</taxon>
        <taxon>Alphaproteobacteria</taxon>
        <taxon>Rhodospirillales</taxon>
        <taxon>Dongiaceae</taxon>
        <taxon>Dongia</taxon>
    </lineage>
</organism>
<gene>
    <name evidence="4" type="ORF">SMD31_20650</name>
</gene>
<sequence length="230" mass="25448">MERPDWYYVDMRQVGLDFADPAQVASYDERQGGDPTADRELLERMGVGPGQVIADIGCGTGLMACEAARLGATVHVVDVSAEMLATTMARAKALGTDRVIPHHAGFLSHAIAPESLDVALSKFALHHLPDLWKGVALARLNRALKPGGRLFLRDVVFVCDPAEMPAVAEEWITWMGHNTGYDRAEVATHIRDEHSTYSWIMAGLIERAGFRIEHAEYSQKIYADYWAEKV</sequence>
<dbReference type="CDD" id="cd02440">
    <property type="entry name" value="AdoMet_MTases"/>
    <property type="match status" value="1"/>
</dbReference>
<dbReference type="Gene3D" id="3.40.50.150">
    <property type="entry name" value="Vaccinia Virus protein VP39"/>
    <property type="match status" value="1"/>
</dbReference>
<dbReference type="PANTHER" id="PTHR43861">
    <property type="entry name" value="TRANS-ACONITATE 2-METHYLTRANSFERASE-RELATED"/>
    <property type="match status" value="1"/>
</dbReference>
<dbReference type="EMBL" id="JAXCLX010000004">
    <property type="protein sequence ID" value="MDY0874362.1"/>
    <property type="molecule type" value="Genomic_DNA"/>
</dbReference>
<proteinExistence type="predicted"/>